<sequence>MQHPLAEEGGELPLIDISNIAKAFQPLITAGTGGRQDHHHADPGRSGPPSPAFSLIDPDSREWRDYLAFQKCDKEFSLHNPYLVREGEHVFELTRNVRSHAHPLAKKVDQQDESGLRIDYLELRSRQNKSWALDVVKEGIEVAIQGGSSKAVHHFTKAIQISPDCLEAYIERCLWKVYLTMKELERAKRDRQRITELVANTSPAREALDKDLFLK</sequence>
<gene>
    <name evidence="1" type="ORF">EV182_002668</name>
</gene>
<name>A0ACC1HHZ7_9FUNG</name>
<accession>A0ACC1HHZ7</accession>
<dbReference type="EMBL" id="JAMZIH010005722">
    <property type="protein sequence ID" value="KAJ1674738.1"/>
    <property type="molecule type" value="Genomic_DNA"/>
</dbReference>
<dbReference type="Proteomes" id="UP001145114">
    <property type="component" value="Unassembled WGS sequence"/>
</dbReference>
<proteinExistence type="predicted"/>
<keyword evidence="2" id="KW-1185">Reference proteome</keyword>
<organism evidence="1 2">
    <name type="scientific">Spiromyces aspiralis</name>
    <dbReference type="NCBI Taxonomy" id="68401"/>
    <lineage>
        <taxon>Eukaryota</taxon>
        <taxon>Fungi</taxon>
        <taxon>Fungi incertae sedis</taxon>
        <taxon>Zoopagomycota</taxon>
        <taxon>Kickxellomycotina</taxon>
        <taxon>Kickxellomycetes</taxon>
        <taxon>Kickxellales</taxon>
        <taxon>Kickxellaceae</taxon>
        <taxon>Spiromyces</taxon>
    </lineage>
</organism>
<evidence type="ECO:0000313" key="1">
    <source>
        <dbReference type="EMBL" id="KAJ1674738.1"/>
    </source>
</evidence>
<evidence type="ECO:0000313" key="2">
    <source>
        <dbReference type="Proteomes" id="UP001145114"/>
    </source>
</evidence>
<feature type="non-terminal residue" evidence="1">
    <location>
        <position position="215"/>
    </location>
</feature>
<comment type="caution">
    <text evidence="1">The sequence shown here is derived from an EMBL/GenBank/DDBJ whole genome shotgun (WGS) entry which is preliminary data.</text>
</comment>
<reference evidence="1" key="1">
    <citation type="submission" date="2022-06" db="EMBL/GenBank/DDBJ databases">
        <title>Phylogenomic reconstructions and comparative analyses of Kickxellomycotina fungi.</title>
        <authorList>
            <person name="Reynolds N.K."/>
            <person name="Stajich J.E."/>
            <person name="Barry K."/>
            <person name="Grigoriev I.V."/>
            <person name="Crous P."/>
            <person name="Smith M.E."/>
        </authorList>
    </citation>
    <scope>NUCLEOTIDE SEQUENCE</scope>
    <source>
        <strain evidence="1">RSA 2271</strain>
    </source>
</reference>
<protein>
    <submittedName>
        <fullName evidence="1">Uncharacterized protein</fullName>
    </submittedName>
</protein>